<evidence type="ECO:0000256" key="1">
    <source>
        <dbReference type="ARBA" id="ARBA00022603"/>
    </source>
</evidence>
<evidence type="ECO:0000256" key="3">
    <source>
        <dbReference type="ARBA" id="ARBA00022691"/>
    </source>
</evidence>
<protein>
    <submittedName>
        <fullName evidence="6">Protein-glutamate O-methyltransferase CheR</fullName>
    </submittedName>
</protein>
<accession>A0A437R1G6</accession>
<dbReference type="OrthoDB" id="9816309at2"/>
<evidence type="ECO:0000259" key="5">
    <source>
        <dbReference type="PROSITE" id="PS50123"/>
    </source>
</evidence>
<dbReference type="EMBL" id="SACS01000004">
    <property type="protein sequence ID" value="RVU40578.1"/>
    <property type="molecule type" value="Genomic_DNA"/>
</dbReference>
<keyword evidence="4" id="KW-0802">TPR repeat</keyword>
<dbReference type="Pfam" id="PF01739">
    <property type="entry name" value="CheR"/>
    <property type="match status" value="1"/>
</dbReference>
<feature type="domain" description="CheR-type methyltransferase" evidence="5">
    <location>
        <begin position="1"/>
        <end position="243"/>
    </location>
</feature>
<dbReference type="PROSITE" id="PS50005">
    <property type="entry name" value="TPR"/>
    <property type="match status" value="1"/>
</dbReference>
<dbReference type="PRINTS" id="PR00996">
    <property type="entry name" value="CHERMTFRASE"/>
</dbReference>
<dbReference type="PANTHER" id="PTHR24422:SF19">
    <property type="entry name" value="CHEMOTAXIS PROTEIN METHYLTRANSFERASE"/>
    <property type="match status" value="1"/>
</dbReference>
<dbReference type="InterPro" id="IPR022642">
    <property type="entry name" value="CheR_C"/>
</dbReference>
<dbReference type="Gene3D" id="3.40.50.150">
    <property type="entry name" value="Vaccinia Virus protein VP39"/>
    <property type="match status" value="1"/>
</dbReference>
<evidence type="ECO:0000256" key="4">
    <source>
        <dbReference type="PROSITE-ProRule" id="PRU00339"/>
    </source>
</evidence>
<dbReference type="RefSeq" id="WP_127698115.1">
    <property type="nucleotide sequence ID" value="NZ_SACS01000004.1"/>
</dbReference>
<dbReference type="InterPro" id="IPR019734">
    <property type="entry name" value="TPR_rpt"/>
</dbReference>
<dbReference type="InterPro" id="IPR000780">
    <property type="entry name" value="CheR_MeTrfase"/>
</dbReference>
<reference evidence="6 7" key="1">
    <citation type="submission" date="2019-01" db="EMBL/GenBank/DDBJ databases">
        <authorList>
            <person name="Chen W.-M."/>
        </authorList>
    </citation>
    <scope>NUCLEOTIDE SEQUENCE [LARGE SCALE GENOMIC DNA]</scope>
    <source>
        <strain evidence="6 7">KYPC3</strain>
    </source>
</reference>
<comment type="caution">
    <text evidence="6">The sequence shown here is derived from an EMBL/GenBank/DDBJ whole genome shotgun (WGS) entry which is preliminary data.</text>
</comment>
<keyword evidence="3" id="KW-0949">S-adenosyl-L-methionine</keyword>
<gene>
    <name evidence="6" type="ORF">EOE67_05915</name>
</gene>
<dbReference type="GO" id="GO:0008757">
    <property type="term" value="F:S-adenosylmethionine-dependent methyltransferase activity"/>
    <property type="evidence" value="ECO:0007669"/>
    <property type="project" value="InterPro"/>
</dbReference>
<dbReference type="InterPro" id="IPR011990">
    <property type="entry name" value="TPR-like_helical_dom_sf"/>
</dbReference>
<dbReference type="Proteomes" id="UP000283077">
    <property type="component" value="Unassembled WGS sequence"/>
</dbReference>
<dbReference type="AlphaFoldDB" id="A0A437R1G6"/>
<keyword evidence="2 6" id="KW-0808">Transferase</keyword>
<keyword evidence="1 6" id="KW-0489">Methyltransferase</keyword>
<organism evidence="6 7">
    <name type="scientific">Rheinheimera riviphila</name>
    <dbReference type="NCBI Taxonomy" id="1834037"/>
    <lineage>
        <taxon>Bacteria</taxon>
        <taxon>Pseudomonadati</taxon>
        <taxon>Pseudomonadota</taxon>
        <taxon>Gammaproteobacteria</taxon>
        <taxon>Chromatiales</taxon>
        <taxon>Chromatiaceae</taxon>
        <taxon>Rheinheimera</taxon>
    </lineage>
</organism>
<proteinExistence type="predicted"/>
<dbReference type="SUPFAM" id="SSF48452">
    <property type="entry name" value="TPR-like"/>
    <property type="match status" value="1"/>
</dbReference>
<dbReference type="InterPro" id="IPR029063">
    <property type="entry name" value="SAM-dependent_MTases_sf"/>
</dbReference>
<sequence length="449" mass="49103">MNELISQLLYQRIGFDIQSVGSSMLDRVVQQQMQKFQCSAEQYLQGVQQSTDLWLSLVEAMMVPETWFYRYPKSFALMAELVAELLKEQLKSADPATPIRILSLPCSSGEEAYSIAIYLLNAGVAPQQFVIDAIDINRQVLEQAAIGLYRENSFRETDTGLRDRYFDSSAKGCYQLKPGVRALVRFNYGNLFAAGALGNTSYDLIFCRNLLIYFDTATQIKAVSLLRQVLKSTGYLFSGPAEAGVFSRAGMQSLAKAECFAYANTQLPPAPASIAKKSTLLNNKPLGSTLGSNNLASKNVASKNMPGSVKTAAGSTLPRQAIAGKSQRPAVKINDPTKTVDNQQAKVTNAANMLATIEQLANQGFLAEALQCCAAGYEQAGPSAELFYWWGLIYDSNRDSANAEKYYRKSLYYDPLHSRTIAQLSRLLKAKGDVAAAALIEQRLATSGG</sequence>
<name>A0A437R1G6_9GAMM</name>
<evidence type="ECO:0000256" key="2">
    <source>
        <dbReference type="ARBA" id="ARBA00022679"/>
    </source>
</evidence>
<dbReference type="PROSITE" id="PS50123">
    <property type="entry name" value="CHER"/>
    <property type="match status" value="1"/>
</dbReference>
<feature type="repeat" description="TPR" evidence="4">
    <location>
        <begin position="384"/>
        <end position="417"/>
    </location>
</feature>
<dbReference type="InterPro" id="IPR050903">
    <property type="entry name" value="Bact_Chemotaxis_MeTrfase"/>
</dbReference>
<evidence type="ECO:0000313" key="6">
    <source>
        <dbReference type="EMBL" id="RVU40578.1"/>
    </source>
</evidence>
<dbReference type="PANTHER" id="PTHR24422">
    <property type="entry name" value="CHEMOTAXIS PROTEIN METHYLTRANSFERASE"/>
    <property type="match status" value="1"/>
</dbReference>
<evidence type="ECO:0000313" key="7">
    <source>
        <dbReference type="Proteomes" id="UP000283077"/>
    </source>
</evidence>
<dbReference type="Gene3D" id="1.25.40.10">
    <property type="entry name" value="Tetratricopeptide repeat domain"/>
    <property type="match status" value="1"/>
</dbReference>
<dbReference type="GO" id="GO:0032259">
    <property type="term" value="P:methylation"/>
    <property type="evidence" value="ECO:0007669"/>
    <property type="project" value="UniProtKB-KW"/>
</dbReference>
<keyword evidence="7" id="KW-1185">Reference proteome</keyword>
<dbReference type="SUPFAM" id="SSF53335">
    <property type="entry name" value="S-adenosyl-L-methionine-dependent methyltransferases"/>
    <property type="match status" value="1"/>
</dbReference>
<dbReference type="SMART" id="SM00138">
    <property type="entry name" value="MeTrc"/>
    <property type="match status" value="1"/>
</dbReference>